<name>A0A3G5A956_9VIRU</name>
<dbReference type="SUPFAM" id="SSF57850">
    <property type="entry name" value="RING/U-box"/>
    <property type="match status" value="1"/>
</dbReference>
<dbReference type="InterPro" id="IPR013083">
    <property type="entry name" value="Znf_RING/FYVE/PHD"/>
</dbReference>
<dbReference type="Pfam" id="PF13639">
    <property type="entry name" value="zf-RING_2"/>
    <property type="match status" value="1"/>
</dbReference>
<keyword evidence="1" id="KW-0862">Zinc</keyword>
<evidence type="ECO:0000256" key="1">
    <source>
        <dbReference type="PROSITE-ProRule" id="PRU00175"/>
    </source>
</evidence>
<gene>
    <name evidence="3" type="ORF">Hyperionvirus9_29</name>
</gene>
<accession>A0A3G5A956</accession>
<evidence type="ECO:0000313" key="3">
    <source>
        <dbReference type="EMBL" id="AYV83612.1"/>
    </source>
</evidence>
<dbReference type="GO" id="GO:0008270">
    <property type="term" value="F:zinc ion binding"/>
    <property type="evidence" value="ECO:0007669"/>
    <property type="project" value="UniProtKB-KW"/>
</dbReference>
<keyword evidence="1" id="KW-0479">Metal-binding</keyword>
<keyword evidence="1" id="KW-0863">Zinc-finger</keyword>
<reference evidence="3" key="1">
    <citation type="submission" date="2018-10" db="EMBL/GenBank/DDBJ databases">
        <title>Hidden diversity of soil giant viruses.</title>
        <authorList>
            <person name="Schulz F."/>
            <person name="Alteio L."/>
            <person name="Goudeau D."/>
            <person name="Ryan E.M."/>
            <person name="Malmstrom R.R."/>
            <person name="Blanchard J."/>
            <person name="Woyke T."/>
        </authorList>
    </citation>
    <scope>NUCLEOTIDE SEQUENCE</scope>
    <source>
        <strain evidence="3">HYV1</strain>
    </source>
</reference>
<dbReference type="PROSITE" id="PS50089">
    <property type="entry name" value="ZF_RING_2"/>
    <property type="match status" value="1"/>
</dbReference>
<protein>
    <recommendedName>
        <fullName evidence="2">RING-type domain-containing protein</fullName>
    </recommendedName>
</protein>
<evidence type="ECO:0000259" key="2">
    <source>
        <dbReference type="PROSITE" id="PS50089"/>
    </source>
</evidence>
<dbReference type="Gene3D" id="3.30.40.10">
    <property type="entry name" value="Zinc/RING finger domain, C3HC4 (zinc finger)"/>
    <property type="match status" value="1"/>
</dbReference>
<dbReference type="InterPro" id="IPR001841">
    <property type="entry name" value="Znf_RING"/>
</dbReference>
<feature type="domain" description="RING-type" evidence="2">
    <location>
        <begin position="71"/>
        <end position="114"/>
    </location>
</feature>
<sequence length="126" mass="14374">MVRIYEMDDIDTPMVRKFIEKAVEAAIESTVVEKGVVQQPLKSADDIVAEVLLEMKHGVKPHLKWHTGDCCSICHDEMKNEYVLQYPCNPMHVYHRNCILTYVLEYKKILCPLCGKIPRAGGDVQA</sequence>
<proteinExistence type="predicted"/>
<organism evidence="3">
    <name type="scientific">Hyperionvirus sp</name>
    <dbReference type="NCBI Taxonomy" id="2487770"/>
    <lineage>
        <taxon>Viruses</taxon>
        <taxon>Varidnaviria</taxon>
        <taxon>Bamfordvirae</taxon>
        <taxon>Nucleocytoviricota</taxon>
        <taxon>Megaviricetes</taxon>
        <taxon>Imitervirales</taxon>
        <taxon>Mimiviridae</taxon>
        <taxon>Klosneuvirinae</taxon>
    </lineage>
</organism>
<dbReference type="EMBL" id="MK072391">
    <property type="protein sequence ID" value="AYV83612.1"/>
    <property type="molecule type" value="Genomic_DNA"/>
</dbReference>